<feature type="region of interest" description="Disordered" evidence="1">
    <location>
        <begin position="96"/>
        <end position="213"/>
    </location>
</feature>
<dbReference type="Proteomes" id="UP000821837">
    <property type="component" value="Chromosome 11"/>
</dbReference>
<organism evidence="2 3">
    <name type="scientific">Rhipicephalus sanguineus</name>
    <name type="common">Brown dog tick</name>
    <name type="synonym">Ixodes sanguineus</name>
    <dbReference type="NCBI Taxonomy" id="34632"/>
    <lineage>
        <taxon>Eukaryota</taxon>
        <taxon>Metazoa</taxon>
        <taxon>Ecdysozoa</taxon>
        <taxon>Arthropoda</taxon>
        <taxon>Chelicerata</taxon>
        <taxon>Arachnida</taxon>
        <taxon>Acari</taxon>
        <taxon>Parasitiformes</taxon>
        <taxon>Ixodida</taxon>
        <taxon>Ixodoidea</taxon>
        <taxon>Ixodidae</taxon>
        <taxon>Rhipicephalinae</taxon>
        <taxon>Rhipicephalus</taxon>
        <taxon>Rhipicephalus</taxon>
    </lineage>
</organism>
<feature type="compositionally biased region" description="Basic residues" evidence="1">
    <location>
        <begin position="170"/>
        <end position="180"/>
    </location>
</feature>
<evidence type="ECO:0000313" key="3">
    <source>
        <dbReference type="Proteomes" id="UP000821837"/>
    </source>
</evidence>
<gene>
    <name evidence="2" type="ORF">HPB52_016880</name>
</gene>
<sequence length="213" mass="23204">MCDKVLCQSNATETANTVEENLVQTPSECVATVDLACGVQGYFDPLDKNARLRPEDGATVESTEYNALVDSFQACELGCSEEKNCIVLKRAKLSASPESEGNDDFPGNPSDCAGETVSESANEHQMQAGASKLSPKNRHRRKRRHRARRAAKSPTRLKKGWKRSIVAGAARRKEKKKRVVRQCSQREEAGSPAVLSTTRLMGRGSAGSVVPKK</sequence>
<name>A0A9D4QAI5_RHISA</name>
<protein>
    <submittedName>
        <fullName evidence="2">Uncharacterized protein</fullName>
    </submittedName>
</protein>
<evidence type="ECO:0000313" key="2">
    <source>
        <dbReference type="EMBL" id="KAH7972772.1"/>
    </source>
</evidence>
<reference evidence="2" key="2">
    <citation type="submission" date="2021-09" db="EMBL/GenBank/DDBJ databases">
        <authorList>
            <person name="Jia N."/>
            <person name="Wang J."/>
            <person name="Shi W."/>
            <person name="Du L."/>
            <person name="Sun Y."/>
            <person name="Zhan W."/>
            <person name="Jiang J."/>
            <person name="Wang Q."/>
            <person name="Zhang B."/>
            <person name="Ji P."/>
            <person name="Sakyi L.B."/>
            <person name="Cui X."/>
            <person name="Yuan T."/>
            <person name="Jiang B."/>
            <person name="Yang W."/>
            <person name="Lam T.T.-Y."/>
            <person name="Chang Q."/>
            <person name="Ding S."/>
            <person name="Wang X."/>
            <person name="Zhu J."/>
            <person name="Ruan X."/>
            <person name="Zhao L."/>
            <person name="Wei J."/>
            <person name="Que T."/>
            <person name="Du C."/>
            <person name="Cheng J."/>
            <person name="Dai P."/>
            <person name="Han X."/>
            <person name="Huang E."/>
            <person name="Gao Y."/>
            <person name="Liu J."/>
            <person name="Shao H."/>
            <person name="Ye R."/>
            <person name="Li L."/>
            <person name="Wei W."/>
            <person name="Wang X."/>
            <person name="Wang C."/>
            <person name="Huo Q."/>
            <person name="Li W."/>
            <person name="Guo W."/>
            <person name="Chen H."/>
            <person name="Chen S."/>
            <person name="Zhou L."/>
            <person name="Zhou L."/>
            <person name="Ni X."/>
            <person name="Tian J."/>
            <person name="Zhou Y."/>
            <person name="Sheng Y."/>
            <person name="Liu T."/>
            <person name="Pan Y."/>
            <person name="Xia L."/>
            <person name="Li J."/>
            <person name="Zhao F."/>
            <person name="Cao W."/>
        </authorList>
    </citation>
    <scope>NUCLEOTIDE SEQUENCE</scope>
    <source>
        <strain evidence="2">Rsan-2018</strain>
        <tissue evidence="2">Larvae</tissue>
    </source>
</reference>
<reference evidence="2" key="1">
    <citation type="journal article" date="2020" name="Cell">
        <title>Large-Scale Comparative Analyses of Tick Genomes Elucidate Their Genetic Diversity and Vector Capacities.</title>
        <authorList>
            <consortium name="Tick Genome and Microbiome Consortium (TIGMIC)"/>
            <person name="Jia N."/>
            <person name="Wang J."/>
            <person name="Shi W."/>
            <person name="Du L."/>
            <person name="Sun Y."/>
            <person name="Zhan W."/>
            <person name="Jiang J.F."/>
            <person name="Wang Q."/>
            <person name="Zhang B."/>
            <person name="Ji P."/>
            <person name="Bell-Sakyi L."/>
            <person name="Cui X.M."/>
            <person name="Yuan T.T."/>
            <person name="Jiang B.G."/>
            <person name="Yang W.F."/>
            <person name="Lam T.T."/>
            <person name="Chang Q.C."/>
            <person name="Ding S.J."/>
            <person name="Wang X.J."/>
            <person name="Zhu J.G."/>
            <person name="Ruan X.D."/>
            <person name="Zhao L."/>
            <person name="Wei J.T."/>
            <person name="Ye R.Z."/>
            <person name="Que T.C."/>
            <person name="Du C.H."/>
            <person name="Zhou Y.H."/>
            <person name="Cheng J.X."/>
            <person name="Dai P.F."/>
            <person name="Guo W.B."/>
            <person name="Han X.H."/>
            <person name="Huang E.J."/>
            <person name="Li L.F."/>
            <person name="Wei W."/>
            <person name="Gao Y.C."/>
            <person name="Liu J.Z."/>
            <person name="Shao H.Z."/>
            <person name="Wang X."/>
            <person name="Wang C.C."/>
            <person name="Yang T.C."/>
            <person name="Huo Q.B."/>
            <person name="Li W."/>
            <person name="Chen H.Y."/>
            <person name="Chen S.E."/>
            <person name="Zhou L.G."/>
            <person name="Ni X.B."/>
            <person name="Tian J.H."/>
            <person name="Sheng Y."/>
            <person name="Liu T."/>
            <person name="Pan Y.S."/>
            <person name="Xia L.Y."/>
            <person name="Li J."/>
            <person name="Zhao F."/>
            <person name="Cao W.C."/>
        </authorList>
    </citation>
    <scope>NUCLEOTIDE SEQUENCE</scope>
    <source>
        <strain evidence="2">Rsan-2018</strain>
    </source>
</reference>
<dbReference type="EMBL" id="JABSTV010001247">
    <property type="protein sequence ID" value="KAH7972772.1"/>
    <property type="molecule type" value="Genomic_DNA"/>
</dbReference>
<feature type="compositionally biased region" description="Basic residues" evidence="1">
    <location>
        <begin position="135"/>
        <end position="162"/>
    </location>
</feature>
<comment type="caution">
    <text evidence="2">The sequence shown here is derived from an EMBL/GenBank/DDBJ whole genome shotgun (WGS) entry which is preliminary data.</text>
</comment>
<proteinExistence type="predicted"/>
<dbReference type="VEuPathDB" id="VectorBase:RSAN_036627"/>
<accession>A0A9D4QAI5</accession>
<keyword evidence="3" id="KW-1185">Reference proteome</keyword>
<evidence type="ECO:0000256" key="1">
    <source>
        <dbReference type="SAM" id="MobiDB-lite"/>
    </source>
</evidence>
<dbReference type="AlphaFoldDB" id="A0A9D4QAI5"/>